<reference evidence="1 2" key="1">
    <citation type="submission" date="2021-10" db="EMBL/GenBank/DDBJ databases">
        <authorList>
            <person name="Koch H."/>
        </authorList>
    </citation>
    <scope>NUCLEOTIDE SEQUENCE [LARGE SCALE GENOMIC DNA]</scope>
    <source>
        <strain evidence="1">6680</strain>
    </source>
</reference>
<proteinExistence type="predicted"/>
<dbReference type="Proteomes" id="UP000839052">
    <property type="component" value="Chromosome"/>
</dbReference>
<dbReference type="InterPro" id="IPR012427">
    <property type="entry name" value="DUF1622"/>
</dbReference>
<name>A0ABN8ARD2_9PROT</name>
<dbReference type="RefSeq" id="WP_239797088.1">
    <property type="nucleotide sequence ID" value="NZ_OU912926.1"/>
</dbReference>
<evidence type="ECO:0000313" key="2">
    <source>
        <dbReference type="Proteomes" id="UP000839052"/>
    </source>
</evidence>
<keyword evidence="2" id="KW-1185">Reference proteome</keyword>
<evidence type="ECO:0000313" key="1">
    <source>
        <dbReference type="EMBL" id="CAG9933278.1"/>
    </source>
</evidence>
<accession>A0ABN8ARD2</accession>
<dbReference type="PANTHER" id="PTHR38468:SF1">
    <property type="entry name" value="SLL0939 PROTEIN"/>
    <property type="match status" value="1"/>
</dbReference>
<sequence length="75" mass="8115">MVAGVSAAQAMDVRRFRQDFVDAIVLGLEFLVAGDIIQTVGVAPTLENVAVLAITVQIRTVLSMTLQVEIESRWA</sequence>
<dbReference type="Pfam" id="PF07784">
    <property type="entry name" value="DUF1622"/>
    <property type="match status" value="1"/>
</dbReference>
<organism evidence="1 2">
    <name type="scientific">Candidatus Nitrotoga arctica</name>
    <dbReference type="NCBI Taxonomy" id="453162"/>
    <lineage>
        <taxon>Bacteria</taxon>
        <taxon>Pseudomonadati</taxon>
        <taxon>Pseudomonadota</taxon>
        <taxon>Betaproteobacteria</taxon>
        <taxon>Nitrosomonadales</taxon>
        <taxon>Gallionellaceae</taxon>
        <taxon>Candidatus Nitrotoga</taxon>
    </lineage>
</organism>
<dbReference type="EMBL" id="OU912926">
    <property type="protein sequence ID" value="CAG9933278.1"/>
    <property type="molecule type" value="Genomic_DNA"/>
</dbReference>
<protein>
    <submittedName>
        <fullName evidence="1">Uncharacterized protein</fullName>
    </submittedName>
</protein>
<dbReference type="PANTHER" id="PTHR38468">
    <property type="entry name" value="SLL0939 PROTEIN"/>
    <property type="match status" value="1"/>
</dbReference>
<gene>
    <name evidence="1" type="ORF">NTG6680_2029</name>
</gene>